<evidence type="ECO:0000256" key="4">
    <source>
        <dbReference type="ARBA" id="ARBA00023002"/>
    </source>
</evidence>
<dbReference type="InterPro" id="IPR036922">
    <property type="entry name" value="Rieske_2Fe-2S_sf"/>
</dbReference>
<dbReference type="SUPFAM" id="SSF50022">
    <property type="entry name" value="ISP domain"/>
    <property type="match status" value="1"/>
</dbReference>
<feature type="domain" description="Rieske" evidence="7">
    <location>
        <begin position="54"/>
        <end position="162"/>
    </location>
</feature>
<dbReference type="InterPro" id="IPR017941">
    <property type="entry name" value="Rieske_2Fe-2S"/>
</dbReference>
<proteinExistence type="predicted"/>
<dbReference type="PANTHER" id="PTHR43756:SF5">
    <property type="entry name" value="CHOLINE MONOOXYGENASE, CHLOROPLASTIC"/>
    <property type="match status" value="1"/>
</dbReference>
<reference evidence="8 9" key="1">
    <citation type="journal article" date="2014" name="Nature">
        <title>An environmental bacterial taxon with a large and distinct metabolic repertoire.</title>
        <authorList>
            <person name="Wilson M.C."/>
            <person name="Mori T."/>
            <person name="Ruckert C."/>
            <person name="Uria A.R."/>
            <person name="Helf M.J."/>
            <person name="Takada K."/>
            <person name="Gernert C."/>
            <person name="Steffens U.A."/>
            <person name="Heycke N."/>
            <person name="Schmitt S."/>
            <person name="Rinke C."/>
            <person name="Helfrich E.J."/>
            <person name="Brachmann A.O."/>
            <person name="Gurgui C."/>
            <person name="Wakimoto T."/>
            <person name="Kracht M."/>
            <person name="Crusemann M."/>
            <person name="Hentschel U."/>
            <person name="Abe I."/>
            <person name="Matsunaga S."/>
            <person name="Kalinowski J."/>
            <person name="Takeyama H."/>
            <person name="Piel J."/>
        </authorList>
    </citation>
    <scope>NUCLEOTIDE SEQUENCE [LARGE SCALE GENOMIC DNA]</scope>
    <source>
        <strain evidence="9">TSY1</strain>
    </source>
</reference>
<dbReference type="GO" id="GO:0016491">
    <property type="term" value="F:oxidoreductase activity"/>
    <property type="evidence" value="ECO:0007669"/>
    <property type="project" value="UniProtKB-KW"/>
</dbReference>
<dbReference type="Pfam" id="PF00355">
    <property type="entry name" value="Rieske"/>
    <property type="match status" value="1"/>
</dbReference>
<dbReference type="GO" id="GO:0005506">
    <property type="term" value="F:iron ion binding"/>
    <property type="evidence" value="ECO:0007669"/>
    <property type="project" value="InterPro"/>
</dbReference>
<dbReference type="InterPro" id="IPR015879">
    <property type="entry name" value="Ring_hydroxy_dOase_asu_C_dom"/>
</dbReference>
<dbReference type="SUPFAM" id="SSF55961">
    <property type="entry name" value="Bet v1-like"/>
    <property type="match status" value="1"/>
</dbReference>
<keyword evidence="5" id="KW-0408">Iron</keyword>
<accession>W4L3H1</accession>
<dbReference type="GO" id="GO:0051537">
    <property type="term" value="F:2 iron, 2 sulfur cluster binding"/>
    <property type="evidence" value="ECO:0007669"/>
    <property type="project" value="UniProtKB-KW"/>
</dbReference>
<evidence type="ECO:0000259" key="7">
    <source>
        <dbReference type="PROSITE" id="PS51296"/>
    </source>
</evidence>
<protein>
    <recommendedName>
        <fullName evidence="7">Rieske domain-containing protein</fullName>
    </recommendedName>
</protein>
<organism evidence="8 9">
    <name type="scientific">Entotheonella factor</name>
    <dbReference type="NCBI Taxonomy" id="1429438"/>
    <lineage>
        <taxon>Bacteria</taxon>
        <taxon>Pseudomonadati</taxon>
        <taxon>Nitrospinota/Tectimicrobiota group</taxon>
        <taxon>Candidatus Tectimicrobiota</taxon>
        <taxon>Candidatus Entotheonellia</taxon>
        <taxon>Candidatus Entotheonellales</taxon>
        <taxon>Candidatus Entotheonellaceae</taxon>
        <taxon>Candidatus Entotheonella</taxon>
    </lineage>
</organism>
<keyword evidence="2" id="KW-0001">2Fe-2S</keyword>
<keyword evidence="6" id="KW-0411">Iron-sulfur</keyword>
<evidence type="ECO:0000313" key="9">
    <source>
        <dbReference type="Proteomes" id="UP000019141"/>
    </source>
</evidence>
<evidence type="ECO:0000256" key="1">
    <source>
        <dbReference type="ARBA" id="ARBA00001962"/>
    </source>
</evidence>
<dbReference type="InterPro" id="IPR001663">
    <property type="entry name" value="Rng_hydr_dOase-A"/>
</dbReference>
<dbReference type="CDD" id="cd03469">
    <property type="entry name" value="Rieske_RO_Alpha_N"/>
    <property type="match status" value="1"/>
</dbReference>
<keyword evidence="3" id="KW-0479">Metal-binding</keyword>
<keyword evidence="9" id="KW-1185">Reference proteome</keyword>
<name>W4L3H1_ENTF1</name>
<evidence type="ECO:0000256" key="5">
    <source>
        <dbReference type="ARBA" id="ARBA00023004"/>
    </source>
</evidence>
<dbReference type="PROSITE" id="PS51296">
    <property type="entry name" value="RIESKE"/>
    <property type="match status" value="1"/>
</dbReference>
<keyword evidence="4" id="KW-0560">Oxidoreductase</keyword>
<evidence type="ECO:0000256" key="6">
    <source>
        <dbReference type="ARBA" id="ARBA00023014"/>
    </source>
</evidence>
<dbReference type="Gene3D" id="3.90.380.10">
    <property type="entry name" value="Naphthalene 1,2-dioxygenase Alpha Subunit, Chain A, domain 1"/>
    <property type="match status" value="2"/>
</dbReference>
<comment type="caution">
    <text evidence="8">The sequence shown here is derived from an EMBL/GenBank/DDBJ whole genome shotgun (WGS) entry which is preliminary data.</text>
</comment>
<dbReference type="Pfam" id="PF00848">
    <property type="entry name" value="Ring_hydroxyl_A"/>
    <property type="match status" value="1"/>
</dbReference>
<evidence type="ECO:0000256" key="2">
    <source>
        <dbReference type="ARBA" id="ARBA00022714"/>
    </source>
</evidence>
<dbReference type="AlphaFoldDB" id="W4L3H1"/>
<evidence type="ECO:0000313" key="8">
    <source>
        <dbReference type="EMBL" id="ETW92648.1"/>
    </source>
</evidence>
<dbReference type="Gene3D" id="2.102.10.10">
    <property type="entry name" value="Rieske [2Fe-2S] iron-sulphur domain"/>
    <property type="match status" value="1"/>
</dbReference>
<dbReference type="PANTHER" id="PTHR43756">
    <property type="entry name" value="CHOLINE MONOOXYGENASE, CHLOROPLASTIC"/>
    <property type="match status" value="1"/>
</dbReference>
<dbReference type="Proteomes" id="UP000019141">
    <property type="component" value="Unassembled WGS sequence"/>
</dbReference>
<gene>
    <name evidence="8" type="ORF">ETSY1_42720</name>
</gene>
<comment type="cofactor">
    <cofactor evidence="1">
        <name>Fe cation</name>
        <dbReference type="ChEBI" id="CHEBI:24875"/>
    </cofactor>
</comment>
<dbReference type="PRINTS" id="PR00090">
    <property type="entry name" value="RNGDIOXGNASE"/>
</dbReference>
<sequence length="390" mass="44233">MQTEERTRVLKQLLAYLEAKTTSDAGGIRRNPVDVYTCSELAKQEQQVFFRQTPLFVGLSSELTRPSAYHASSELGVPILMLRDDDGVFRAFLNVCRHRGAQVVKDGYGYSDRFYCPFHAWGYNNQGHLVSLPHGNHFGKIDRSCHGLTPLPTAEKYGMLWLCPTPGEAIDIDAQLGGLAPEMAAWNLEQHRYVGSQQLAANANWKLAVDTFGENYHFDFLHRNTLAEFIHGNLQTSDHYGRNYRMVFANKNIEELHDLSQDEWPFRRMTLSVYFIYPNVIMVVGQYYLDLFRIVPNSDDPTKSVTYQSSYLDPDNPPGGPVFGDLQNRMARLNAVLRDQDYATAISCQRGARSGAQTHVIFGRNEPALHHYHNTFRDALGLEPLPLEVG</sequence>
<dbReference type="EMBL" id="AZHW01001409">
    <property type="protein sequence ID" value="ETW92648.1"/>
    <property type="molecule type" value="Genomic_DNA"/>
</dbReference>
<evidence type="ECO:0000256" key="3">
    <source>
        <dbReference type="ARBA" id="ARBA00022723"/>
    </source>
</evidence>
<dbReference type="HOGENOM" id="CLU_026244_3_2_7"/>